<evidence type="ECO:0000313" key="2">
    <source>
        <dbReference type="Proteomes" id="UP000824202"/>
    </source>
</evidence>
<organism evidence="1 2">
    <name type="scientific">Candidatus Odoribacter faecigallinarum</name>
    <dbReference type="NCBI Taxonomy" id="2838706"/>
    <lineage>
        <taxon>Bacteria</taxon>
        <taxon>Pseudomonadati</taxon>
        <taxon>Bacteroidota</taxon>
        <taxon>Bacteroidia</taxon>
        <taxon>Bacteroidales</taxon>
        <taxon>Odoribacteraceae</taxon>
        <taxon>Odoribacter</taxon>
    </lineage>
</organism>
<reference evidence="1" key="2">
    <citation type="submission" date="2021-04" db="EMBL/GenBank/DDBJ databases">
        <authorList>
            <person name="Gilroy R."/>
        </authorList>
    </citation>
    <scope>NUCLEOTIDE SEQUENCE</scope>
    <source>
        <strain evidence="1">23274</strain>
    </source>
</reference>
<dbReference type="Proteomes" id="UP000824202">
    <property type="component" value="Unassembled WGS sequence"/>
</dbReference>
<sequence length="134" mass="16148">MPTSTFKARLPHDAATIWNIITSSYDYHWRSDIARIEKLSEHQFMEYTHSGYVTLFTITAFQPFERYEFDLENENIKGHWCGLLSERNGQTEIIFTETVFAKKWYLKPFVKIYLRRQQSVYLKDLRQKLLESVR</sequence>
<proteinExistence type="predicted"/>
<comment type="caution">
    <text evidence="1">The sequence shown here is derived from an EMBL/GenBank/DDBJ whole genome shotgun (WGS) entry which is preliminary data.</text>
</comment>
<protein>
    <submittedName>
        <fullName evidence="1">Polyketide cyclase</fullName>
    </submittedName>
</protein>
<name>A0A9D2ABA7_9BACT</name>
<dbReference type="EMBL" id="DXFT01000006">
    <property type="protein sequence ID" value="HIX02547.1"/>
    <property type="molecule type" value="Genomic_DNA"/>
</dbReference>
<reference evidence="1" key="1">
    <citation type="journal article" date="2021" name="PeerJ">
        <title>Extensive microbial diversity within the chicken gut microbiome revealed by metagenomics and culture.</title>
        <authorList>
            <person name="Gilroy R."/>
            <person name="Ravi A."/>
            <person name="Getino M."/>
            <person name="Pursley I."/>
            <person name="Horton D.L."/>
            <person name="Alikhan N.F."/>
            <person name="Baker D."/>
            <person name="Gharbi K."/>
            <person name="Hall N."/>
            <person name="Watson M."/>
            <person name="Adriaenssens E.M."/>
            <person name="Foster-Nyarko E."/>
            <person name="Jarju S."/>
            <person name="Secka A."/>
            <person name="Antonio M."/>
            <person name="Oren A."/>
            <person name="Chaudhuri R.R."/>
            <person name="La Ragione R."/>
            <person name="Hildebrand F."/>
            <person name="Pallen M.J."/>
        </authorList>
    </citation>
    <scope>NUCLEOTIDE SEQUENCE</scope>
    <source>
        <strain evidence="1">23274</strain>
    </source>
</reference>
<dbReference type="AlphaFoldDB" id="A0A9D2ABA7"/>
<gene>
    <name evidence="1" type="ORF">H9863_00305</name>
</gene>
<dbReference type="SUPFAM" id="SSF55961">
    <property type="entry name" value="Bet v1-like"/>
    <property type="match status" value="1"/>
</dbReference>
<accession>A0A9D2ABA7</accession>
<evidence type="ECO:0000313" key="1">
    <source>
        <dbReference type="EMBL" id="HIX02547.1"/>
    </source>
</evidence>